<accession>A0A8H4IPA9</accession>
<feature type="region of interest" description="Disordered" evidence="1">
    <location>
        <begin position="239"/>
        <end position="281"/>
    </location>
</feature>
<dbReference type="EMBL" id="WWBZ02000062">
    <property type="protein sequence ID" value="KAF4302793.1"/>
    <property type="molecule type" value="Genomic_DNA"/>
</dbReference>
<comment type="caution">
    <text evidence="2">The sequence shown here is derived from an EMBL/GenBank/DDBJ whole genome shotgun (WGS) entry which is preliminary data.</text>
</comment>
<dbReference type="Proteomes" id="UP000572817">
    <property type="component" value="Unassembled WGS sequence"/>
</dbReference>
<feature type="compositionally biased region" description="Polar residues" evidence="1">
    <location>
        <begin position="241"/>
        <end position="267"/>
    </location>
</feature>
<feature type="region of interest" description="Disordered" evidence="1">
    <location>
        <begin position="169"/>
        <end position="227"/>
    </location>
</feature>
<feature type="region of interest" description="Disordered" evidence="1">
    <location>
        <begin position="498"/>
        <end position="705"/>
    </location>
</feature>
<feature type="compositionally biased region" description="Acidic residues" evidence="1">
    <location>
        <begin position="498"/>
        <end position="513"/>
    </location>
</feature>
<dbReference type="AlphaFoldDB" id="A0A8H4IPA9"/>
<feature type="compositionally biased region" description="Polar residues" evidence="1">
    <location>
        <begin position="730"/>
        <end position="748"/>
    </location>
</feature>
<proteinExistence type="predicted"/>
<feature type="compositionally biased region" description="Polar residues" evidence="1">
    <location>
        <begin position="1"/>
        <end position="16"/>
    </location>
</feature>
<dbReference type="OrthoDB" id="10689096at2759"/>
<feature type="compositionally biased region" description="Low complexity" evidence="1">
    <location>
        <begin position="95"/>
        <end position="104"/>
    </location>
</feature>
<feature type="compositionally biased region" description="Pro residues" evidence="1">
    <location>
        <begin position="296"/>
        <end position="319"/>
    </location>
</feature>
<evidence type="ECO:0000313" key="2">
    <source>
        <dbReference type="EMBL" id="KAF4302793.1"/>
    </source>
</evidence>
<feature type="region of interest" description="Disordered" evidence="1">
    <location>
        <begin position="730"/>
        <end position="790"/>
    </location>
</feature>
<name>A0A8H4IPA9_9PEZI</name>
<evidence type="ECO:0000313" key="3">
    <source>
        <dbReference type="Proteomes" id="UP000572817"/>
    </source>
</evidence>
<evidence type="ECO:0000256" key="1">
    <source>
        <dbReference type="SAM" id="MobiDB-lite"/>
    </source>
</evidence>
<protein>
    <submittedName>
        <fullName evidence="2">Uncharacterized protein</fullName>
    </submittedName>
</protein>
<feature type="region of interest" description="Disordered" evidence="1">
    <location>
        <begin position="296"/>
        <end position="342"/>
    </location>
</feature>
<feature type="compositionally biased region" description="Basic and acidic residues" evidence="1">
    <location>
        <begin position="600"/>
        <end position="610"/>
    </location>
</feature>
<feature type="compositionally biased region" description="Basic and acidic residues" evidence="1">
    <location>
        <begin position="761"/>
        <end position="790"/>
    </location>
</feature>
<gene>
    <name evidence="2" type="ORF">GTA08_BOTSDO08976</name>
</gene>
<feature type="region of interest" description="Disordered" evidence="1">
    <location>
        <begin position="84"/>
        <end position="112"/>
    </location>
</feature>
<reference evidence="2" key="1">
    <citation type="submission" date="2020-04" db="EMBL/GenBank/DDBJ databases">
        <title>Genome Assembly and Annotation of Botryosphaeria dothidea sdau 11-99, a Latent Pathogen of Apple Fruit Ring Rot in China.</title>
        <authorList>
            <person name="Yu C."/>
            <person name="Diao Y."/>
            <person name="Lu Q."/>
            <person name="Zhao J."/>
            <person name="Cui S."/>
            <person name="Peng C."/>
            <person name="He B."/>
            <person name="Liu H."/>
        </authorList>
    </citation>
    <scope>NUCLEOTIDE SEQUENCE [LARGE SCALE GENOMIC DNA]</scope>
    <source>
        <strain evidence="2">Sdau11-99</strain>
    </source>
</reference>
<sequence>MNPQEQHNQPGQSSHGMSPEGNQPPEAQGKFEPQAQIGMGQQYNPYAYGFSLPFYQPQPPPDAPNPHNSFYQPHFAPMNYGFGYPYGPPTQPHFQQGQSQNDQVQGHEGGAEPVQQQNYHAPTQQYHQGNQQQFQPPNQQNFIQHPPQFYPPAALQQYPYGWAPHGFQQPFFGGPMPTGNPEPSPHPTQHFPPHNEGHEGTPVSHPNQQLPHGGYPDPPTMTNAQHPETAHPFYTRVGSHEQATTDPSLQDHPNQPNTSITPTQQQSAYPPPPLPTAVGVPYPSIPAPAAPALPPTAPAAPALPPPDVKPPTPPLPAPAPAARATRASTRKRSLAADNNNASTGITAAGDDDMDGAYITRRATRAAGMSAAAMARAQLEAESHALAAAAAAAAAAAGGPPHSTVPPAPYGDGTTLQRYQCSAETERLHKGVVQRAGESGKKAPGVHEVKHVGSCGMCKGARKRACDRLWPCINCVKDDWPWSQCRYGLTEEWPEQQFEDLEASEAEEEGEEEGSSPNGIDESQLESSSPNNTEDSAAETSSPNGVEDSQLQSSSPNGVEESQAESSSPAGEQQHGGGENQTLCHPHDVEKQTTLTSIPESRADDVSDTAKDVNMGGTSPEDDANGESAVDAMEVDNPQQDGTSKQPTSESSETPQQQPSTVPSPKPIESGAESGTQSTSGNIQAQTASSPSPPANTPSTVTPGHAALSSEQMAFLANNLEAARLFSNFTSVRQPSATPSPQQQETSEFSPGGPRNLADLAEEMRTQGHEEIGSVTPLHEKVEDRLRESDA</sequence>
<feature type="compositionally biased region" description="Polar residues" evidence="1">
    <location>
        <begin position="524"/>
        <end position="556"/>
    </location>
</feature>
<feature type="compositionally biased region" description="Low complexity" evidence="1">
    <location>
        <begin position="125"/>
        <end position="147"/>
    </location>
</feature>
<feature type="region of interest" description="Disordered" evidence="1">
    <location>
        <begin position="125"/>
        <end position="151"/>
    </location>
</feature>
<keyword evidence="3" id="KW-1185">Reference proteome</keyword>
<organism evidence="2 3">
    <name type="scientific">Botryosphaeria dothidea</name>
    <dbReference type="NCBI Taxonomy" id="55169"/>
    <lineage>
        <taxon>Eukaryota</taxon>
        <taxon>Fungi</taxon>
        <taxon>Dikarya</taxon>
        <taxon>Ascomycota</taxon>
        <taxon>Pezizomycotina</taxon>
        <taxon>Dothideomycetes</taxon>
        <taxon>Dothideomycetes incertae sedis</taxon>
        <taxon>Botryosphaeriales</taxon>
        <taxon>Botryosphaeriaceae</taxon>
        <taxon>Botryosphaeria</taxon>
    </lineage>
</organism>
<feature type="region of interest" description="Disordered" evidence="1">
    <location>
        <begin position="1"/>
        <end position="72"/>
    </location>
</feature>
<feature type="compositionally biased region" description="Low complexity" evidence="1">
    <location>
        <begin position="645"/>
        <end position="662"/>
    </location>
</feature>
<feature type="compositionally biased region" description="Polar residues" evidence="1">
    <location>
        <begin position="672"/>
        <end position="685"/>
    </location>
</feature>